<dbReference type="GO" id="GO:0005856">
    <property type="term" value="C:cytoskeleton"/>
    <property type="evidence" value="ECO:0007669"/>
    <property type="project" value="UniProtKB-SubCell"/>
</dbReference>
<dbReference type="InterPro" id="IPR027659">
    <property type="entry name" value="Sgcb"/>
</dbReference>
<dbReference type="Pfam" id="PF04790">
    <property type="entry name" value="Sarcoglycan_1"/>
    <property type="match status" value="1"/>
</dbReference>
<name>A0AAV6VHI3_9ARAC</name>
<accession>A0AAV6VHI3</accession>
<dbReference type="AlphaFoldDB" id="A0AAV6VHI3"/>
<comment type="caution">
    <text evidence="17">The sequence shown here is derived from an EMBL/GenBank/DDBJ whole genome shotgun (WGS) entry which is preliminary data.</text>
</comment>
<dbReference type="EMBL" id="JAFNEN010000073">
    <property type="protein sequence ID" value="KAG8196245.1"/>
    <property type="molecule type" value="Genomic_DNA"/>
</dbReference>
<comment type="subcellular location">
    <subcellularLocation>
        <location evidence="3">Cell membrane</location>
        <location evidence="3">Sarcolemma</location>
        <topology evidence="3">Single-pass type II membrane protein</topology>
    </subcellularLocation>
    <subcellularLocation>
        <location evidence="2">Cytoplasm</location>
        <location evidence="2">Cytoskeleton</location>
    </subcellularLocation>
</comment>
<comment type="similarity">
    <text evidence="4">Belongs to the sarcoglycan beta/delta/gamma/zeta family.</text>
</comment>
<organism evidence="17 18">
    <name type="scientific">Oedothorax gibbosus</name>
    <dbReference type="NCBI Taxonomy" id="931172"/>
    <lineage>
        <taxon>Eukaryota</taxon>
        <taxon>Metazoa</taxon>
        <taxon>Ecdysozoa</taxon>
        <taxon>Arthropoda</taxon>
        <taxon>Chelicerata</taxon>
        <taxon>Arachnida</taxon>
        <taxon>Araneae</taxon>
        <taxon>Araneomorphae</taxon>
        <taxon>Entelegynae</taxon>
        <taxon>Araneoidea</taxon>
        <taxon>Linyphiidae</taxon>
        <taxon>Erigoninae</taxon>
        <taxon>Oedothorax</taxon>
    </lineage>
</organism>
<dbReference type="GO" id="GO:0016012">
    <property type="term" value="C:sarcoglycan complex"/>
    <property type="evidence" value="ECO:0007669"/>
    <property type="project" value="InterPro"/>
</dbReference>
<evidence type="ECO:0000256" key="12">
    <source>
        <dbReference type="ARBA" id="ARBA00023157"/>
    </source>
</evidence>
<keyword evidence="7" id="KW-0963">Cytoplasm</keyword>
<protein>
    <recommendedName>
        <fullName evidence="5">Beta-sarcoglycan</fullName>
    </recommendedName>
</protein>
<keyword evidence="14" id="KW-0206">Cytoskeleton</keyword>
<dbReference type="InterPro" id="IPR006875">
    <property type="entry name" value="Sarcoglycan"/>
</dbReference>
<dbReference type="Proteomes" id="UP000827092">
    <property type="component" value="Unassembled WGS sequence"/>
</dbReference>
<evidence type="ECO:0000256" key="11">
    <source>
        <dbReference type="ARBA" id="ARBA00023136"/>
    </source>
</evidence>
<evidence type="ECO:0000256" key="3">
    <source>
        <dbReference type="ARBA" id="ARBA00004274"/>
    </source>
</evidence>
<evidence type="ECO:0000256" key="13">
    <source>
        <dbReference type="ARBA" id="ARBA00023180"/>
    </source>
</evidence>
<gene>
    <name evidence="17" type="ORF">JTE90_023801</name>
</gene>
<evidence type="ECO:0000256" key="2">
    <source>
        <dbReference type="ARBA" id="ARBA00004245"/>
    </source>
</evidence>
<keyword evidence="10 16" id="KW-1133">Transmembrane helix</keyword>
<dbReference type="PANTHER" id="PTHR21142">
    <property type="entry name" value="SARCOGLYCANS"/>
    <property type="match status" value="1"/>
</dbReference>
<evidence type="ECO:0000256" key="7">
    <source>
        <dbReference type="ARBA" id="ARBA00022490"/>
    </source>
</evidence>
<evidence type="ECO:0000256" key="5">
    <source>
        <dbReference type="ARBA" id="ARBA00015329"/>
    </source>
</evidence>
<sequence length="319" mass="35206">MAAGEGTNSLTMREKTLLKNQLNKQVTINAVYTPMSEPYLQKTGLRGRKGMLFYALVILLFAIALINLAVIVVLLGVLRIGYGMESMEFITGGRLLRFLNHADMGTIIPDSGIIGGFSDSDLPIIGNNQPIIFRTSSGLNFGKYGPSMEIHHDHTLISGIDEFLLQSPTTGKNIFTTEYKDFKLPKGVSHLSVKEAHISRIVSKKNESLDISSPYQIILKGNEGLSMSGKEITWTTGLDLYLKSVNQSIVLDGAKGVKVSADKLPYAAETQDSAPRWYKLCVCMPSGRVFRIPVREHGWGKIVLESKIYQGGRRRSLII</sequence>
<keyword evidence="9" id="KW-0735">Signal-anchor</keyword>
<evidence type="ECO:0000256" key="14">
    <source>
        <dbReference type="ARBA" id="ARBA00023212"/>
    </source>
</evidence>
<keyword evidence="6" id="KW-1003">Cell membrane</keyword>
<evidence type="ECO:0000256" key="1">
    <source>
        <dbReference type="ARBA" id="ARBA00002860"/>
    </source>
</evidence>
<dbReference type="GO" id="GO:0042383">
    <property type="term" value="C:sarcolemma"/>
    <property type="evidence" value="ECO:0007669"/>
    <property type="project" value="UniProtKB-SubCell"/>
</dbReference>
<feature type="transmembrane region" description="Helical" evidence="16">
    <location>
        <begin position="52"/>
        <end position="78"/>
    </location>
</feature>
<reference evidence="17 18" key="1">
    <citation type="journal article" date="2022" name="Nat. Ecol. Evol.">
        <title>A masculinizing supergene underlies an exaggerated male reproductive morph in a spider.</title>
        <authorList>
            <person name="Hendrickx F."/>
            <person name="De Corte Z."/>
            <person name="Sonet G."/>
            <person name="Van Belleghem S.M."/>
            <person name="Kostlbacher S."/>
            <person name="Vangestel C."/>
        </authorList>
    </citation>
    <scope>NUCLEOTIDE SEQUENCE [LARGE SCALE GENOMIC DNA]</scope>
    <source>
        <strain evidence="17">W744_W776</strain>
    </source>
</reference>
<evidence type="ECO:0000256" key="4">
    <source>
        <dbReference type="ARBA" id="ARBA00007574"/>
    </source>
</evidence>
<evidence type="ECO:0000256" key="6">
    <source>
        <dbReference type="ARBA" id="ARBA00022475"/>
    </source>
</evidence>
<keyword evidence="11 16" id="KW-0472">Membrane</keyword>
<keyword evidence="13" id="KW-0325">Glycoprotein</keyword>
<dbReference type="PANTHER" id="PTHR21142:SF2">
    <property type="entry name" value="BETA-SARCOGLYCAN"/>
    <property type="match status" value="1"/>
</dbReference>
<keyword evidence="8 16" id="KW-0812">Transmembrane</keyword>
<comment type="function">
    <text evidence="1">Component of the sarcoglycan complex, a subcomplex of the dystrophin-glycoprotein complex which forms a link between the F-actin cytoskeleton and the extracellular matrix.</text>
</comment>
<evidence type="ECO:0000313" key="17">
    <source>
        <dbReference type="EMBL" id="KAG8196245.1"/>
    </source>
</evidence>
<evidence type="ECO:0000256" key="9">
    <source>
        <dbReference type="ARBA" id="ARBA00022968"/>
    </source>
</evidence>
<evidence type="ECO:0000256" key="15">
    <source>
        <dbReference type="ARBA" id="ARBA00026041"/>
    </source>
</evidence>
<keyword evidence="18" id="KW-1185">Reference proteome</keyword>
<keyword evidence="12" id="KW-1015">Disulfide bond</keyword>
<comment type="subunit">
    <text evidence="15">Cross-link to form 2 major subcomplexes: one consisting of SGCB, SGCD and SGCG and the other consisting of SGCB and SGCD. The association between SGCB and SGCG is particularly strong while SGCA is loosely associated with the other sarcoglycans.</text>
</comment>
<proteinExistence type="inferred from homology"/>
<evidence type="ECO:0000256" key="8">
    <source>
        <dbReference type="ARBA" id="ARBA00022692"/>
    </source>
</evidence>
<evidence type="ECO:0000256" key="16">
    <source>
        <dbReference type="SAM" id="Phobius"/>
    </source>
</evidence>
<dbReference type="GO" id="GO:0007517">
    <property type="term" value="P:muscle organ development"/>
    <property type="evidence" value="ECO:0007669"/>
    <property type="project" value="InterPro"/>
</dbReference>
<evidence type="ECO:0000313" key="18">
    <source>
        <dbReference type="Proteomes" id="UP000827092"/>
    </source>
</evidence>
<evidence type="ECO:0000256" key="10">
    <source>
        <dbReference type="ARBA" id="ARBA00022989"/>
    </source>
</evidence>